<comment type="caution">
    <text evidence="2">The sequence shown here is derived from an EMBL/GenBank/DDBJ whole genome shotgun (WGS) entry which is preliminary data.</text>
</comment>
<dbReference type="EMBL" id="LBZW01000035">
    <property type="protein sequence ID" value="KKR78466.1"/>
    <property type="molecule type" value="Genomic_DNA"/>
</dbReference>
<dbReference type="SUPFAM" id="SSF47090">
    <property type="entry name" value="PGBD-like"/>
    <property type="match status" value="1"/>
</dbReference>
<reference evidence="2 3" key="1">
    <citation type="journal article" date="2015" name="Nature">
        <title>rRNA introns, odd ribosomes, and small enigmatic genomes across a large radiation of phyla.</title>
        <authorList>
            <person name="Brown C.T."/>
            <person name="Hug L.A."/>
            <person name="Thomas B.C."/>
            <person name="Sharon I."/>
            <person name="Castelle C.J."/>
            <person name="Singh A."/>
            <person name="Wilkins M.J."/>
            <person name="Williams K.H."/>
            <person name="Banfield J.F."/>
        </authorList>
    </citation>
    <scope>NUCLEOTIDE SEQUENCE [LARGE SCALE GENOMIC DNA]</scope>
</reference>
<dbReference type="InterPro" id="IPR036365">
    <property type="entry name" value="PGBD-like_sf"/>
</dbReference>
<dbReference type="InterPro" id="IPR002477">
    <property type="entry name" value="Peptidoglycan-bd-like"/>
</dbReference>
<accession>A0A0G0TUE2</accession>
<evidence type="ECO:0000259" key="1">
    <source>
        <dbReference type="Pfam" id="PF01471"/>
    </source>
</evidence>
<sequence length="92" mass="10258">NRDGEDNITDVSKLQTFLNERGYKAGYTDGSFGINTEGGLKRWQTAFREQILTVWGIFNPTGVFYQSSRHIANKQVGCTNITTVLDNGVVLN</sequence>
<gene>
    <name evidence="2" type="ORF">UU24_C0035G0001</name>
</gene>
<dbReference type="InterPro" id="IPR036366">
    <property type="entry name" value="PGBDSf"/>
</dbReference>
<organism evidence="2 3">
    <name type="scientific">Candidatus Nomurabacteria bacterium GW2011_GWA2_40_9</name>
    <dbReference type="NCBI Taxonomy" id="1618734"/>
    <lineage>
        <taxon>Bacteria</taxon>
        <taxon>Candidatus Nomuraibacteriota</taxon>
    </lineage>
</organism>
<feature type="non-terminal residue" evidence="2">
    <location>
        <position position="1"/>
    </location>
</feature>
<feature type="domain" description="Peptidoglycan binding-like" evidence="1">
    <location>
        <begin position="10"/>
        <end position="48"/>
    </location>
</feature>
<dbReference type="Proteomes" id="UP000034749">
    <property type="component" value="Unassembled WGS sequence"/>
</dbReference>
<evidence type="ECO:0000313" key="2">
    <source>
        <dbReference type="EMBL" id="KKR78466.1"/>
    </source>
</evidence>
<proteinExistence type="predicted"/>
<dbReference type="Gene3D" id="1.10.101.10">
    <property type="entry name" value="PGBD-like superfamily/PGBD"/>
    <property type="match status" value="1"/>
</dbReference>
<dbReference type="AlphaFoldDB" id="A0A0G0TUE2"/>
<dbReference type="Pfam" id="PF01471">
    <property type="entry name" value="PG_binding_1"/>
    <property type="match status" value="1"/>
</dbReference>
<protein>
    <recommendedName>
        <fullName evidence="1">Peptidoglycan binding-like domain-containing protein</fullName>
    </recommendedName>
</protein>
<evidence type="ECO:0000313" key="3">
    <source>
        <dbReference type="Proteomes" id="UP000034749"/>
    </source>
</evidence>
<name>A0A0G0TUE2_9BACT</name>